<proteinExistence type="predicted"/>
<organism evidence="1 2">
    <name type="scientific">Agathobacter rectalis</name>
    <dbReference type="NCBI Taxonomy" id="39491"/>
    <lineage>
        <taxon>Bacteria</taxon>
        <taxon>Bacillati</taxon>
        <taxon>Bacillota</taxon>
        <taxon>Clostridia</taxon>
        <taxon>Lachnospirales</taxon>
        <taxon>Lachnospiraceae</taxon>
        <taxon>Agathobacter</taxon>
    </lineage>
</organism>
<reference evidence="1 2" key="1">
    <citation type="submission" date="2019-08" db="EMBL/GenBank/DDBJ databases">
        <authorList>
            <person name="Duncan S."/>
            <person name="Walker A."/>
        </authorList>
    </citation>
    <scope>NUCLEOTIDE SEQUENCE [LARGE SCALE GENOMIC DNA]</scope>
    <source>
        <strain evidence="1 2">L2-21</strain>
    </source>
</reference>
<reference evidence="1 2" key="2">
    <citation type="submission" date="2019-09" db="EMBL/GenBank/DDBJ databases">
        <title>Strain-level analysis of Eubacterium rectale using genomes from metagenomes.</title>
        <authorList>
            <person name="Karcher N."/>
            <person name="Segata N."/>
        </authorList>
    </citation>
    <scope>NUCLEOTIDE SEQUENCE [LARGE SCALE GENOMIC DNA]</scope>
    <source>
        <strain evidence="1 2">L2-21</strain>
    </source>
</reference>
<protein>
    <recommendedName>
        <fullName evidence="3">HMA domain-containing protein</fullName>
    </recommendedName>
</protein>
<dbReference type="Proteomes" id="UP000324325">
    <property type="component" value="Unassembled WGS sequence"/>
</dbReference>
<dbReference type="EMBL" id="VSTG01000001">
    <property type="protein sequence ID" value="TYL60113.1"/>
    <property type="molecule type" value="Genomic_DNA"/>
</dbReference>
<sequence>MSKEEAVLILEKAGYTAKVENSVVVAKVEKFSQKEFDKVRKILREAGYNSSFGVKNWKEGEKNVPGEEKEI</sequence>
<comment type="caution">
    <text evidence="1">The sequence shown here is derived from an EMBL/GenBank/DDBJ whole genome shotgun (WGS) entry which is preliminary data.</text>
</comment>
<evidence type="ECO:0000313" key="2">
    <source>
        <dbReference type="Proteomes" id="UP000324325"/>
    </source>
</evidence>
<dbReference type="RefSeq" id="WP_148884701.1">
    <property type="nucleotide sequence ID" value="NZ_VSTG01000001.1"/>
</dbReference>
<gene>
    <name evidence="1" type="ORF">FYL37_00480</name>
</gene>
<dbReference type="AlphaFoldDB" id="A0A5S4VLK0"/>
<evidence type="ECO:0000313" key="1">
    <source>
        <dbReference type="EMBL" id="TYL60113.1"/>
    </source>
</evidence>
<evidence type="ECO:0008006" key="3">
    <source>
        <dbReference type="Google" id="ProtNLM"/>
    </source>
</evidence>
<name>A0A5S4VLK0_9FIRM</name>
<accession>A0A5S4VLK0</accession>